<sequence length="280" mass="30027">MGVDDLHPEVVHAVRAYLRAADRLLPGRVVACAIAGSIALGAYRPGRSDVDLLVVLGGGAVRRRDMRMLRRLHRSQLPRLAGRVARGHGISAACNASFVHASELAHPVTTIRPIASHTGEQFAMGEAFDVNPVVWRELLDGGVVVRGAPIATWGLDAEPDRLVEWNRANLEGYWASVRDAVARRTRPMTAAWLAWCVLGPARLDATIVTGRILTKEQAGVLALARFDEAAGIVDVALAHVRDLPLPASPPRAEWRARAVALMSATIASAGRPDGRDAARA</sequence>
<protein>
    <recommendedName>
        <fullName evidence="1">Polymerase nucleotidyl transferase domain-containing protein</fullName>
    </recommendedName>
</protein>
<dbReference type="InterPro" id="IPR002934">
    <property type="entry name" value="Polymerase_NTP_transf_dom"/>
</dbReference>
<evidence type="ECO:0000313" key="3">
    <source>
        <dbReference type="Proteomes" id="UP001501599"/>
    </source>
</evidence>
<dbReference type="RefSeq" id="WP_344340100.1">
    <property type="nucleotide sequence ID" value="NZ_BAAAQT010000005.1"/>
</dbReference>
<dbReference type="InterPro" id="IPR043519">
    <property type="entry name" value="NT_sf"/>
</dbReference>
<dbReference type="Gene3D" id="3.30.460.10">
    <property type="entry name" value="Beta Polymerase, domain 2"/>
    <property type="match status" value="1"/>
</dbReference>
<gene>
    <name evidence="2" type="ORF">GCM10009846_05670</name>
</gene>
<name>A0ABN3AKJ0_9MICO</name>
<accession>A0ABN3AKJ0</accession>
<feature type="domain" description="Polymerase nucleotidyl transferase" evidence="1">
    <location>
        <begin position="19"/>
        <end position="61"/>
    </location>
</feature>
<evidence type="ECO:0000259" key="1">
    <source>
        <dbReference type="Pfam" id="PF01909"/>
    </source>
</evidence>
<dbReference type="Proteomes" id="UP001501599">
    <property type="component" value="Unassembled WGS sequence"/>
</dbReference>
<dbReference type="Pfam" id="PF01909">
    <property type="entry name" value="NTP_transf_2"/>
    <property type="match status" value="1"/>
</dbReference>
<keyword evidence="3" id="KW-1185">Reference proteome</keyword>
<dbReference type="SUPFAM" id="SSF81301">
    <property type="entry name" value="Nucleotidyltransferase"/>
    <property type="match status" value="1"/>
</dbReference>
<proteinExistence type="predicted"/>
<comment type="caution">
    <text evidence="2">The sequence shown here is derived from an EMBL/GenBank/DDBJ whole genome shotgun (WGS) entry which is preliminary data.</text>
</comment>
<organism evidence="2 3">
    <name type="scientific">Agrococcus versicolor</name>
    <dbReference type="NCBI Taxonomy" id="501482"/>
    <lineage>
        <taxon>Bacteria</taxon>
        <taxon>Bacillati</taxon>
        <taxon>Actinomycetota</taxon>
        <taxon>Actinomycetes</taxon>
        <taxon>Micrococcales</taxon>
        <taxon>Microbacteriaceae</taxon>
        <taxon>Agrococcus</taxon>
    </lineage>
</organism>
<evidence type="ECO:0000313" key="2">
    <source>
        <dbReference type="EMBL" id="GAA2171536.1"/>
    </source>
</evidence>
<reference evidence="2 3" key="1">
    <citation type="journal article" date="2019" name="Int. J. Syst. Evol. Microbiol.">
        <title>The Global Catalogue of Microorganisms (GCM) 10K type strain sequencing project: providing services to taxonomists for standard genome sequencing and annotation.</title>
        <authorList>
            <consortium name="The Broad Institute Genomics Platform"/>
            <consortium name="The Broad Institute Genome Sequencing Center for Infectious Disease"/>
            <person name="Wu L."/>
            <person name="Ma J."/>
        </authorList>
    </citation>
    <scope>NUCLEOTIDE SEQUENCE [LARGE SCALE GENOMIC DNA]</scope>
    <source>
        <strain evidence="2 3">JCM 16026</strain>
    </source>
</reference>
<dbReference type="EMBL" id="BAAAQT010000005">
    <property type="protein sequence ID" value="GAA2171536.1"/>
    <property type="molecule type" value="Genomic_DNA"/>
</dbReference>